<dbReference type="InterPro" id="IPR013750">
    <property type="entry name" value="GHMP_kinase_C_dom"/>
</dbReference>
<dbReference type="InterPro" id="IPR020568">
    <property type="entry name" value="Ribosomal_Su5_D2-typ_SF"/>
</dbReference>
<dbReference type="GO" id="GO:0005524">
    <property type="term" value="F:ATP binding"/>
    <property type="evidence" value="ECO:0007669"/>
    <property type="project" value="UniProtKB-UniRule"/>
</dbReference>
<gene>
    <name evidence="10 13" type="primary">ispE</name>
    <name evidence="13" type="ORF">jaqu_16090</name>
</gene>
<evidence type="ECO:0000256" key="10">
    <source>
        <dbReference type="HAMAP-Rule" id="MF_00061"/>
    </source>
</evidence>
<dbReference type="GO" id="GO:0050515">
    <property type="term" value="F:4-(cytidine 5'-diphospho)-2-C-methyl-D-erythritol kinase activity"/>
    <property type="evidence" value="ECO:0007669"/>
    <property type="project" value="UniProtKB-UniRule"/>
</dbReference>
<keyword evidence="5 10" id="KW-0547">Nucleotide-binding</keyword>
<dbReference type="PATRIC" id="fig|935700.4.peg.1667"/>
<feature type="domain" description="GHMP kinase C-terminal" evidence="12">
    <location>
        <begin position="194"/>
        <end position="252"/>
    </location>
</feature>
<feature type="active site" evidence="10">
    <location>
        <position position="9"/>
    </location>
</feature>
<evidence type="ECO:0000256" key="7">
    <source>
        <dbReference type="ARBA" id="ARBA00022840"/>
    </source>
</evidence>
<feature type="binding site" evidence="10">
    <location>
        <begin position="86"/>
        <end position="96"/>
    </location>
    <ligand>
        <name>ATP</name>
        <dbReference type="ChEBI" id="CHEBI:30616"/>
    </ligand>
</feature>
<evidence type="ECO:0000256" key="5">
    <source>
        <dbReference type="ARBA" id="ARBA00022741"/>
    </source>
</evidence>
<evidence type="ECO:0000256" key="2">
    <source>
        <dbReference type="ARBA" id="ARBA00012052"/>
    </source>
</evidence>
<keyword evidence="6 10" id="KW-0418">Kinase</keyword>
<evidence type="ECO:0000256" key="8">
    <source>
        <dbReference type="ARBA" id="ARBA00023229"/>
    </source>
</evidence>
<evidence type="ECO:0000256" key="1">
    <source>
        <dbReference type="ARBA" id="ARBA00009684"/>
    </source>
</evidence>
<comment type="pathway">
    <text evidence="10">Isoprenoid biosynthesis; isopentenyl diphosphate biosynthesis via DXP pathway; isopentenyl diphosphate from 1-deoxy-D-xylulose 5-phosphate: step 3/6.</text>
</comment>
<dbReference type="PANTHER" id="PTHR43527">
    <property type="entry name" value="4-DIPHOSPHOCYTIDYL-2-C-METHYL-D-ERYTHRITOL KINASE, CHLOROPLASTIC"/>
    <property type="match status" value="1"/>
</dbReference>
<feature type="domain" description="GHMP kinase N-terminal" evidence="11">
    <location>
        <begin position="65"/>
        <end position="120"/>
    </location>
</feature>
<name>A0A0D1CPF4_9RHOB</name>
<evidence type="ECO:0000256" key="4">
    <source>
        <dbReference type="ARBA" id="ARBA00022679"/>
    </source>
</evidence>
<comment type="caution">
    <text evidence="13">The sequence shown here is derived from an EMBL/GenBank/DDBJ whole genome shotgun (WGS) entry which is preliminary data.</text>
</comment>
<evidence type="ECO:0000259" key="11">
    <source>
        <dbReference type="Pfam" id="PF00288"/>
    </source>
</evidence>
<dbReference type="EC" id="2.7.1.148" evidence="2 10"/>
<evidence type="ECO:0000313" key="13">
    <source>
        <dbReference type="EMBL" id="KIT16642.1"/>
    </source>
</evidence>
<reference evidence="13 14" key="1">
    <citation type="submission" date="2015-02" db="EMBL/GenBank/DDBJ databases">
        <title>Genome Sequence of Jannaschia aquimarina DSM28248, a member of the Roseobacter clade.</title>
        <authorList>
            <person name="Voget S."/>
            <person name="Daniel R."/>
        </authorList>
    </citation>
    <scope>NUCLEOTIDE SEQUENCE [LARGE SCALE GENOMIC DNA]</scope>
    <source>
        <strain evidence="13 14">GSW-M26</strain>
    </source>
</reference>
<evidence type="ECO:0000313" key="14">
    <source>
        <dbReference type="Proteomes" id="UP000032232"/>
    </source>
</evidence>
<dbReference type="Pfam" id="PF08544">
    <property type="entry name" value="GHMP_kinases_C"/>
    <property type="match status" value="1"/>
</dbReference>
<dbReference type="InterPro" id="IPR014721">
    <property type="entry name" value="Ribsml_uS5_D2-typ_fold_subgr"/>
</dbReference>
<feature type="active site" evidence="10">
    <location>
        <position position="120"/>
    </location>
</feature>
<dbReference type="RefSeq" id="WP_043918444.1">
    <property type="nucleotide sequence ID" value="NZ_FZPF01000003.1"/>
</dbReference>
<dbReference type="AlphaFoldDB" id="A0A0D1CPF4"/>
<dbReference type="UniPathway" id="UPA00056">
    <property type="reaction ID" value="UER00094"/>
</dbReference>
<dbReference type="InterPro" id="IPR036554">
    <property type="entry name" value="GHMP_kinase_C_sf"/>
</dbReference>
<dbReference type="SUPFAM" id="SSF55060">
    <property type="entry name" value="GHMP Kinase, C-terminal domain"/>
    <property type="match status" value="1"/>
</dbReference>
<dbReference type="InterPro" id="IPR004424">
    <property type="entry name" value="IspE"/>
</dbReference>
<dbReference type="OrthoDB" id="9809438at2"/>
<keyword evidence="8 10" id="KW-0414">Isoprene biosynthesis</keyword>
<keyword evidence="4 10" id="KW-0808">Transferase</keyword>
<keyword evidence="7 10" id="KW-0067">ATP-binding</keyword>
<sequence>MTAHVAPAKVNLSLHVTGRRADGRHDLDSLVAFADVGDRLTVAPGDRLSVSGPFAAGVPTDDSNLIRRALREAGERRNVALDKRLPHPAGIGGGSSDAAAVLRAVGTDLSVETLMALGADLPVCLLARGARMRGAGERVEPVDLPPLPAVLVNPGVPVPTGAVFAGLARRDNAPMPDRLPDWPDAAALTDWLTGMRNDLEPPARALAPPIDEALAALRDSGADLARMSGSGATCFGLYADKTGAERAAAALGRPDWWVQATVLS</sequence>
<dbReference type="GO" id="GO:0016114">
    <property type="term" value="P:terpenoid biosynthetic process"/>
    <property type="evidence" value="ECO:0007669"/>
    <property type="project" value="InterPro"/>
</dbReference>
<dbReference type="HAMAP" id="MF_00061">
    <property type="entry name" value="IspE"/>
    <property type="match status" value="1"/>
</dbReference>
<evidence type="ECO:0000259" key="12">
    <source>
        <dbReference type="Pfam" id="PF08544"/>
    </source>
</evidence>
<dbReference type="InterPro" id="IPR006204">
    <property type="entry name" value="GHMP_kinase_N_dom"/>
</dbReference>
<proteinExistence type="inferred from homology"/>
<dbReference type="EMBL" id="JYFE01000028">
    <property type="protein sequence ID" value="KIT16642.1"/>
    <property type="molecule type" value="Genomic_DNA"/>
</dbReference>
<evidence type="ECO:0000256" key="9">
    <source>
        <dbReference type="ARBA" id="ARBA00032554"/>
    </source>
</evidence>
<dbReference type="PANTHER" id="PTHR43527:SF2">
    <property type="entry name" value="4-DIPHOSPHOCYTIDYL-2-C-METHYL-D-ERYTHRITOL KINASE, CHLOROPLASTIC"/>
    <property type="match status" value="1"/>
</dbReference>
<dbReference type="Proteomes" id="UP000032232">
    <property type="component" value="Unassembled WGS sequence"/>
</dbReference>
<dbReference type="SUPFAM" id="SSF54211">
    <property type="entry name" value="Ribosomal protein S5 domain 2-like"/>
    <property type="match status" value="1"/>
</dbReference>
<protein>
    <recommendedName>
        <fullName evidence="3 10">4-diphosphocytidyl-2-C-methyl-D-erythritol kinase</fullName>
        <shortName evidence="10">CMK</shortName>
        <ecNumber evidence="2 10">2.7.1.148</ecNumber>
    </recommendedName>
    <alternativeName>
        <fullName evidence="9 10">4-(cytidine-5'-diphospho)-2-C-methyl-D-erythritol kinase</fullName>
    </alternativeName>
</protein>
<evidence type="ECO:0000256" key="3">
    <source>
        <dbReference type="ARBA" id="ARBA00017473"/>
    </source>
</evidence>
<evidence type="ECO:0000256" key="6">
    <source>
        <dbReference type="ARBA" id="ARBA00022777"/>
    </source>
</evidence>
<dbReference type="Pfam" id="PF00288">
    <property type="entry name" value="GHMP_kinases_N"/>
    <property type="match status" value="1"/>
</dbReference>
<dbReference type="NCBIfam" id="NF011202">
    <property type="entry name" value="PRK14608.1"/>
    <property type="match status" value="1"/>
</dbReference>
<dbReference type="PIRSF" id="PIRSF010376">
    <property type="entry name" value="IspE"/>
    <property type="match status" value="1"/>
</dbReference>
<comment type="function">
    <text evidence="10">Catalyzes the phosphorylation of the position 2 hydroxy group of 4-diphosphocytidyl-2C-methyl-D-erythritol.</text>
</comment>
<comment type="similarity">
    <text evidence="1 10">Belongs to the GHMP kinase family. IspE subfamily.</text>
</comment>
<organism evidence="13 14">
    <name type="scientific">Jannaschia aquimarina</name>
    <dbReference type="NCBI Taxonomy" id="935700"/>
    <lineage>
        <taxon>Bacteria</taxon>
        <taxon>Pseudomonadati</taxon>
        <taxon>Pseudomonadota</taxon>
        <taxon>Alphaproteobacteria</taxon>
        <taxon>Rhodobacterales</taxon>
        <taxon>Roseobacteraceae</taxon>
        <taxon>Jannaschia</taxon>
    </lineage>
</organism>
<accession>A0A0D1CPF4</accession>
<dbReference type="Gene3D" id="3.30.230.10">
    <property type="match status" value="1"/>
</dbReference>
<comment type="catalytic activity">
    <reaction evidence="10">
        <text>4-CDP-2-C-methyl-D-erythritol + ATP = 4-CDP-2-C-methyl-D-erythritol 2-phosphate + ADP + H(+)</text>
        <dbReference type="Rhea" id="RHEA:18437"/>
        <dbReference type="ChEBI" id="CHEBI:15378"/>
        <dbReference type="ChEBI" id="CHEBI:30616"/>
        <dbReference type="ChEBI" id="CHEBI:57823"/>
        <dbReference type="ChEBI" id="CHEBI:57919"/>
        <dbReference type="ChEBI" id="CHEBI:456216"/>
        <dbReference type="EC" id="2.7.1.148"/>
    </reaction>
</comment>
<dbReference type="Gene3D" id="3.30.70.890">
    <property type="entry name" value="GHMP kinase, C-terminal domain"/>
    <property type="match status" value="1"/>
</dbReference>
<dbReference type="GO" id="GO:0019288">
    <property type="term" value="P:isopentenyl diphosphate biosynthetic process, methylerythritol 4-phosphate pathway"/>
    <property type="evidence" value="ECO:0007669"/>
    <property type="project" value="UniProtKB-UniRule"/>
</dbReference>
<dbReference type="STRING" id="935700.jaqu_16090"/>
<keyword evidence="14" id="KW-1185">Reference proteome</keyword>